<evidence type="ECO:0000256" key="3">
    <source>
        <dbReference type="ARBA" id="ARBA00023143"/>
    </source>
</evidence>
<evidence type="ECO:0000313" key="8">
    <source>
        <dbReference type="Proteomes" id="UP000254716"/>
    </source>
</evidence>
<evidence type="ECO:0000259" key="5">
    <source>
        <dbReference type="Pfam" id="PF07238"/>
    </source>
</evidence>
<dbReference type="GO" id="GO:0009425">
    <property type="term" value="C:bacterial-type flagellum basal body"/>
    <property type="evidence" value="ECO:0007669"/>
    <property type="project" value="UniProtKB-SubCell"/>
</dbReference>
<reference evidence="7 8" key="1">
    <citation type="submission" date="2018-06" db="EMBL/GenBank/DDBJ databases">
        <authorList>
            <consortium name="Pathogen Informatics"/>
            <person name="Doyle S."/>
        </authorList>
    </citation>
    <scope>NUCLEOTIDE SEQUENCE [LARGE SCALE GENOMIC DNA]</scope>
    <source>
        <strain evidence="7 8">NCTC9081</strain>
    </source>
</reference>
<dbReference type="GO" id="GO:0035438">
    <property type="term" value="F:cyclic-di-GMP binding"/>
    <property type="evidence" value="ECO:0007669"/>
    <property type="project" value="UniProtKB-UniRule"/>
</dbReference>
<evidence type="ECO:0000256" key="4">
    <source>
        <dbReference type="HAMAP-Rule" id="MF_01457"/>
    </source>
</evidence>
<dbReference type="HAMAP" id="MF_01457">
    <property type="entry name" value="YcgR"/>
    <property type="match status" value="1"/>
</dbReference>
<accession>A0A376W434</accession>
<dbReference type="Pfam" id="PF07317">
    <property type="entry name" value="PilZN"/>
    <property type="match status" value="1"/>
</dbReference>
<evidence type="ECO:0000259" key="6">
    <source>
        <dbReference type="Pfam" id="PF07317"/>
    </source>
</evidence>
<dbReference type="AlphaFoldDB" id="A0A376W434"/>
<dbReference type="Proteomes" id="UP000254716">
    <property type="component" value="Unassembled WGS sequence"/>
</dbReference>
<comment type="subcellular location">
    <subcellularLocation>
        <location evidence="4">Bacterial flagellum basal body</location>
    </subcellularLocation>
</comment>
<sequence length="244" mass="27947">MSHYHEQFLKQNPLAVLGVLRDLHKAAIPLRISWNGGQLISKILAITPDKLVLDFGSQAEDNIAVLKAQHITITAETQGAKVEFTVEQLQQSEYLQLPAFITVPPPTLWFVQRRRYFRITAPLHPPYFCQTKLADNSTLRFRLYDLSLGGMAHYWKQQSLPNYTKACASLRLKSTWGNGGVFHFDAQLISISERKVIDGKNETITTPRLSFRFLNVSPTVERQLQRIIFSLEREARKKADNVRD</sequence>
<dbReference type="Pfam" id="PF07238">
    <property type="entry name" value="PilZ"/>
    <property type="match status" value="1"/>
</dbReference>
<keyword evidence="2 4" id="KW-0547">Nucleotide-binding</keyword>
<dbReference type="InterPro" id="IPR012349">
    <property type="entry name" value="Split_barrel_FMN-bd"/>
</dbReference>
<keyword evidence="1 4" id="KW-0973">c-di-GMP</keyword>
<dbReference type="EMBL" id="UGCV01000008">
    <property type="protein sequence ID" value="STJ18187.1"/>
    <property type="molecule type" value="Genomic_DNA"/>
</dbReference>
<keyword evidence="7" id="KW-0969">Cilium</keyword>
<dbReference type="Gene3D" id="2.40.10.220">
    <property type="entry name" value="predicted glycosyltransferase like domains"/>
    <property type="match status" value="1"/>
</dbReference>
<comment type="subunit">
    <text evidence="4">Monomer. Interacts with the flagellar basal bodies.</text>
</comment>
<gene>
    <name evidence="4 7" type="primary">ycgR</name>
    <name evidence="7" type="ORF">NCTC9081_03663</name>
</gene>
<dbReference type="GO" id="GO:0071945">
    <property type="term" value="P:regulation of bacterial-type flagellum-dependent cell motility by regulation of motor speed"/>
    <property type="evidence" value="ECO:0007669"/>
    <property type="project" value="UniProtKB-UniRule"/>
</dbReference>
<proteinExistence type="inferred from homology"/>
<dbReference type="FunFam" id="2.30.110.10:FF:000008">
    <property type="entry name" value="Flagellar brake protein YcgR"/>
    <property type="match status" value="1"/>
</dbReference>
<evidence type="ECO:0000313" key="7">
    <source>
        <dbReference type="EMBL" id="STJ18187.1"/>
    </source>
</evidence>
<protein>
    <recommendedName>
        <fullName evidence="4">Flagellar brake protein YcgR</fullName>
    </recommendedName>
    <alternativeName>
        <fullName evidence="4">Cyclic di-GMP binding protein YcgR</fullName>
    </alternativeName>
</protein>
<dbReference type="InterPro" id="IPR009926">
    <property type="entry name" value="T3SS_YcgR_PilZN"/>
</dbReference>
<organism evidence="7 8">
    <name type="scientific">Escherichia coli</name>
    <dbReference type="NCBI Taxonomy" id="562"/>
    <lineage>
        <taxon>Bacteria</taxon>
        <taxon>Pseudomonadati</taxon>
        <taxon>Pseudomonadota</taxon>
        <taxon>Gammaproteobacteria</taxon>
        <taxon>Enterobacterales</taxon>
        <taxon>Enterobacteriaceae</taxon>
        <taxon>Escherichia</taxon>
    </lineage>
</organism>
<keyword evidence="7" id="KW-0282">Flagellum</keyword>
<dbReference type="GO" id="GO:0071973">
    <property type="term" value="P:bacterial-type flagellum-dependent cell motility"/>
    <property type="evidence" value="ECO:0007669"/>
    <property type="project" value="UniProtKB-UniRule"/>
</dbReference>
<dbReference type="InterPro" id="IPR023787">
    <property type="entry name" value="T3SS_YcgR"/>
</dbReference>
<keyword evidence="3 4" id="KW-0975">Bacterial flagellum</keyword>
<evidence type="ECO:0000256" key="1">
    <source>
        <dbReference type="ARBA" id="ARBA00022636"/>
    </source>
</evidence>
<dbReference type="InterPro" id="IPR009875">
    <property type="entry name" value="PilZ_domain"/>
</dbReference>
<evidence type="ECO:0000256" key="2">
    <source>
        <dbReference type="ARBA" id="ARBA00022741"/>
    </source>
</evidence>
<feature type="domain" description="PilZ" evidence="5">
    <location>
        <begin position="112"/>
        <end position="229"/>
    </location>
</feature>
<feature type="domain" description="Type III secretion system flagellar brake protein YcgR PilZN" evidence="6">
    <location>
        <begin position="8"/>
        <end position="109"/>
    </location>
</feature>
<comment type="function">
    <text evidence="4">Acts as a flagellar brake, regulating swimming and swarming in a bis-(3'-5') cyclic diguanylic acid (c-di-GMP)-dependent manner. Binds 1 c-di-GMP dimer per subunit. Increasing levels of c-di-GMP lead to decreased motility.</text>
</comment>
<name>A0A376W434_ECOLX</name>
<dbReference type="Gene3D" id="2.30.110.10">
    <property type="entry name" value="Electron Transport, Fmn-binding Protein, Chain A"/>
    <property type="match status" value="1"/>
</dbReference>
<keyword evidence="7" id="KW-0966">Cell projection</keyword>
<comment type="similarity">
    <text evidence="4">Belongs to the YcgR family.</text>
</comment>